<dbReference type="OrthoDB" id="2567806at2759"/>
<protein>
    <recommendedName>
        <fullName evidence="1">Ribosome maturation protein SDO1/SBDS N-terminal domain-containing protein</fullName>
    </recommendedName>
</protein>
<dbReference type="Pfam" id="PF01172">
    <property type="entry name" value="SBDS_N"/>
    <property type="match status" value="1"/>
</dbReference>
<dbReference type="Gene3D" id="3.30.1250.10">
    <property type="entry name" value="Ribosome maturation protein SBDS, N-terminal domain"/>
    <property type="match status" value="1"/>
</dbReference>
<dbReference type="SUPFAM" id="SSF89895">
    <property type="entry name" value="FYSH domain"/>
    <property type="match status" value="1"/>
</dbReference>
<sequence length="117" mass="13133">MTRGETSQTKVHYKSDRGDGEDFIIFVDDPELFKKWQSDKSVPLAHFISRFQVFVTHKQGAQGTYDSASKSTLSAHFDTENVDDVIQQILVKGTPQVMEMPARQGITNETKGSMVAH</sequence>
<dbReference type="Proteomes" id="UP000028045">
    <property type="component" value="Unassembled WGS sequence"/>
</dbReference>
<organism evidence="2 3">
    <name type="scientific">Stachybotrys chartarum (strain CBS 109288 / IBT 7711)</name>
    <name type="common">Toxic black mold</name>
    <name type="synonym">Stilbospora chartarum</name>
    <dbReference type="NCBI Taxonomy" id="1280523"/>
    <lineage>
        <taxon>Eukaryota</taxon>
        <taxon>Fungi</taxon>
        <taxon>Dikarya</taxon>
        <taxon>Ascomycota</taxon>
        <taxon>Pezizomycotina</taxon>
        <taxon>Sordariomycetes</taxon>
        <taxon>Hypocreomycetidae</taxon>
        <taxon>Hypocreales</taxon>
        <taxon>Stachybotryaceae</taxon>
        <taxon>Stachybotrys</taxon>
    </lineage>
</organism>
<dbReference type="AlphaFoldDB" id="A0A084AQD7"/>
<dbReference type="InterPro" id="IPR036786">
    <property type="entry name" value="Ribosome_mat_SBDS_N_sf"/>
</dbReference>
<dbReference type="HOGENOM" id="CLU_137480_1_0_1"/>
<reference evidence="2 3" key="1">
    <citation type="journal article" date="2014" name="BMC Genomics">
        <title>Comparative genome sequencing reveals chemotype-specific gene clusters in the toxigenic black mold Stachybotrys.</title>
        <authorList>
            <person name="Semeiks J."/>
            <person name="Borek D."/>
            <person name="Otwinowski Z."/>
            <person name="Grishin N.V."/>
        </authorList>
    </citation>
    <scope>NUCLEOTIDE SEQUENCE [LARGE SCALE GENOMIC DNA]</scope>
    <source>
        <strain evidence="3">CBS 109288 / IBT 7711</strain>
    </source>
</reference>
<gene>
    <name evidence="2" type="ORF">S7711_02436</name>
</gene>
<feature type="domain" description="Ribosome maturation protein SDO1/SBDS N-terminal" evidence="1">
    <location>
        <begin position="8"/>
        <end position="101"/>
    </location>
</feature>
<evidence type="ECO:0000313" key="3">
    <source>
        <dbReference type="Proteomes" id="UP000028045"/>
    </source>
</evidence>
<dbReference type="EMBL" id="KL648614">
    <property type="protein sequence ID" value="KEY67516.1"/>
    <property type="molecule type" value="Genomic_DNA"/>
</dbReference>
<accession>A0A084AQD7</accession>
<evidence type="ECO:0000259" key="1">
    <source>
        <dbReference type="Pfam" id="PF01172"/>
    </source>
</evidence>
<name>A0A084AQD7_STACB</name>
<dbReference type="InterPro" id="IPR019783">
    <property type="entry name" value="SDO1/SBDS_N"/>
</dbReference>
<proteinExistence type="predicted"/>
<evidence type="ECO:0000313" key="2">
    <source>
        <dbReference type="EMBL" id="KEY67516.1"/>
    </source>
</evidence>
<keyword evidence="3" id="KW-1185">Reference proteome</keyword>